<evidence type="ECO:0000259" key="1">
    <source>
        <dbReference type="Pfam" id="PF03732"/>
    </source>
</evidence>
<keyword evidence="3" id="KW-1185">Reference proteome</keyword>
<feature type="domain" description="Retrotransposon gag" evidence="1">
    <location>
        <begin position="43"/>
        <end position="97"/>
    </location>
</feature>
<dbReference type="InParanoid" id="B9SJ15"/>
<protein>
    <recommendedName>
        <fullName evidence="1">Retrotransposon gag domain-containing protein</fullName>
    </recommendedName>
</protein>
<organism evidence="2 3">
    <name type="scientific">Ricinus communis</name>
    <name type="common">Castor bean</name>
    <dbReference type="NCBI Taxonomy" id="3988"/>
    <lineage>
        <taxon>Eukaryota</taxon>
        <taxon>Viridiplantae</taxon>
        <taxon>Streptophyta</taxon>
        <taxon>Embryophyta</taxon>
        <taxon>Tracheophyta</taxon>
        <taxon>Spermatophyta</taxon>
        <taxon>Magnoliopsida</taxon>
        <taxon>eudicotyledons</taxon>
        <taxon>Gunneridae</taxon>
        <taxon>Pentapetalae</taxon>
        <taxon>rosids</taxon>
        <taxon>fabids</taxon>
        <taxon>Malpighiales</taxon>
        <taxon>Euphorbiaceae</taxon>
        <taxon>Acalyphoideae</taxon>
        <taxon>Acalypheae</taxon>
        <taxon>Ricinus</taxon>
    </lineage>
</organism>
<sequence>MMKSLAYTVPYNNLSISTPIPPAKANPYWKQLTRGIPDDQKIDLATLFLREKADIWYQGWQVQNIESTWDECAEELCKRFAELTVEDVVEEINKMKQKGIVVVPGET</sequence>
<evidence type="ECO:0000313" key="2">
    <source>
        <dbReference type="EMBL" id="EEF36408.1"/>
    </source>
</evidence>
<reference evidence="3" key="1">
    <citation type="journal article" date="2010" name="Nat. Biotechnol.">
        <title>Draft genome sequence of the oilseed species Ricinus communis.</title>
        <authorList>
            <person name="Chan A.P."/>
            <person name="Crabtree J."/>
            <person name="Zhao Q."/>
            <person name="Lorenzi H."/>
            <person name="Orvis J."/>
            <person name="Puiu D."/>
            <person name="Melake-Berhan A."/>
            <person name="Jones K.M."/>
            <person name="Redman J."/>
            <person name="Chen G."/>
            <person name="Cahoon E.B."/>
            <person name="Gedil M."/>
            <person name="Stanke M."/>
            <person name="Haas B.J."/>
            <person name="Wortman J.R."/>
            <person name="Fraser-Liggett C.M."/>
            <person name="Ravel J."/>
            <person name="Rabinowicz P.D."/>
        </authorList>
    </citation>
    <scope>NUCLEOTIDE SEQUENCE [LARGE SCALE GENOMIC DNA]</scope>
    <source>
        <strain evidence="3">cv. Hale</strain>
    </source>
</reference>
<dbReference type="Pfam" id="PF03732">
    <property type="entry name" value="Retrotrans_gag"/>
    <property type="match status" value="1"/>
</dbReference>
<proteinExistence type="predicted"/>
<evidence type="ECO:0000313" key="3">
    <source>
        <dbReference type="Proteomes" id="UP000008311"/>
    </source>
</evidence>
<name>B9SJ15_RICCO</name>
<dbReference type="AlphaFoldDB" id="B9SJ15"/>
<dbReference type="InterPro" id="IPR005162">
    <property type="entry name" value="Retrotrans_gag_dom"/>
</dbReference>
<accession>B9SJ15</accession>
<dbReference type="EMBL" id="EQ973978">
    <property type="protein sequence ID" value="EEF36408.1"/>
    <property type="molecule type" value="Genomic_DNA"/>
</dbReference>
<dbReference type="Proteomes" id="UP000008311">
    <property type="component" value="Unassembled WGS sequence"/>
</dbReference>
<gene>
    <name evidence="2" type="ORF">RCOM_0597590</name>
</gene>